<keyword evidence="1" id="KW-0472">Membrane</keyword>
<dbReference type="Proteomes" id="UP000258707">
    <property type="component" value="Chromosome"/>
</dbReference>
<dbReference type="EMBL" id="CP024047">
    <property type="protein sequence ID" value="AXR77984.1"/>
    <property type="molecule type" value="Genomic_DNA"/>
</dbReference>
<feature type="transmembrane region" description="Helical" evidence="1">
    <location>
        <begin position="50"/>
        <end position="67"/>
    </location>
</feature>
<accession>A0A346PR76</accession>
<dbReference type="Proteomes" id="UP000258613">
    <property type="component" value="Chromosome"/>
</dbReference>
<evidence type="ECO:0000256" key="1">
    <source>
        <dbReference type="SAM" id="Phobius"/>
    </source>
</evidence>
<gene>
    <name evidence="2" type="ORF">AArc1_1653</name>
    <name evidence="3" type="ORF">AArcMg_2021</name>
</gene>
<dbReference type="EMBL" id="CP027033">
    <property type="protein sequence ID" value="AXR82021.1"/>
    <property type="molecule type" value="Genomic_DNA"/>
</dbReference>
<organism evidence="2 5">
    <name type="scientific">Natrarchaeobaculum sulfurireducens</name>
    <dbReference type="NCBI Taxonomy" id="2044521"/>
    <lineage>
        <taxon>Archaea</taxon>
        <taxon>Methanobacteriati</taxon>
        <taxon>Methanobacteriota</taxon>
        <taxon>Stenosarchaea group</taxon>
        <taxon>Halobacteria</taxon>
        <taxon>Halobacteriales</taxon>
        <taxon>Natrialbaceae</taxon>
        <taxon>Natrarchaeobaculum</taxon>
    </lineage>
</organism>
<keyword evidence="4" id="KW-1185">Reference proteome</keyword>
<reference evidence="2" key="3">
    <citation type="journal article" date="2019" name="Int. J. Syst. Evol. Microbiol.">
        <title>Natronolimnobius sulfurireducens sp. nov. and Halalkaliarchaeum desulfuricum gen. nov., sp. nov., the first sulfur-respiring alkaliphilic haloarchaea from hypersaline alkaline lakes.</title>
        <authorList>
            <person name="Sorokin D.Y."/>
            <person name="Yakimov M."/>
            <person name="Messina E."/>
            <person name="Merkel A.Y."/>
            <person name="Bale N.J."/>
            <person name="Sinninghe Damste J.S."/>
        </authorList>
    </citation>
    <scope>NUCLEOTIDE SEQUENCE</scope>
    <source>
        <strain evidence="3">AArc-Mg</strain>
        <strain evidence="2">AArc1</strain>
    </source>
</reference>
<evidence type="ECO:0000313" key="2">
    <source>
        <dbReference type="EMBL" id="AXR77984.1"/>
    </source>
</evidence>
<protein>
    <submittedName>
        <fullName evidence="2">Uncharacterized protein</fullName>
    </submittedName>
</protein>
<evidence type="ECO:0000313" key="3">
    <source>
        <dbReference type="EMBL" id="AXR82021.1"/>
    </source>
</evidence>
<keyword evidence="1" id="KW-1133">Transmembrane helix</keyword>
<accession>A0A346PEN9</accession>
<dbReference type="AlphaFoldDB" id="A0A346PEN9"/>
<proteinExistence type="predicted"/>
<evidence type="ECO:0000313" key="4">
    <source>
        <dbReference type="Proteomes" id="UP000258613"/>
    </source>
</evidence>
<reference evidence="4" key="2">
    <citation type="submission" date="2018-02" db="EMBL/GenBank/DDBJ databases">
        <title>Phenotypic and genomic properties of facultatively anaerobic sulfur-reducing natronoarchaea from hypersaline soda lakes.</title>
        <authorList>
            <person name="Sorokin D.Y."/>
            <person name="Kublanov I.V."/>
            <person name="Roman P."/>
            <person name="Sinninghe Damste J.S."/>
            <person name="Golyshin P.N."/>
            <person name="Rojo D."/>
            <person name="Ciordia S."/>
            <person name="Mena M.D.C."/>
            <person name="Ferrer M."/>
            <person name="Messina E."/>
            <person name="Smedile F."/>
            <person name="La Spada G."/>
            <person name="La Cono V."/>
            <person name="Yakimov M.M."/>
        </authorList>
    </citation>
    <scope>NUCLEOTIDE SEQUENCE [LARGE SCALE GENOMIC DNA]</scope>
    <source>
        <strain evidence="4">AArc-Mg</strain>
    </source>
</reference>
<reference evidence="5" key="1">
    <citation type="submission" date="2017-10" db="EMBL/GenBank/DDBJ databases">
        <title>Phenotypic and genomic properties of facultatively anaerobic sulfur-reducing natronoarchaea from hypersaline soda lakes.</title>
        <authorList>
            <person name="Sorokin D.Y."/>
            <person name="Kublanov I.V."/>
            <person name="Roman P."/>
            <person name="Sinninghe Damste J.S."/>
            <person name="Golyshin P.N."/>
            <person name="Rojo D."/>
            <person name="Ciordia S."/>
            <person name="Mena Md.C."/>
            <person name="Ferrer M."/>
            <person name="Messina E."/>
            <person name="Smedile F."/>
            <person name="La Spada G."/>
            <person name="La Cono V."/>
            <person name="Yakimov M.M."/>
        </authorList>
    </citation>
    <scope>NUCLEOTIDE SEQUENCE [LARGE SCALE GENOMIC DNA]</scope>
    <source>
        <strain evidence="5">AArc1</strain>
    </source>
</reference>
<evidence type="ECO:0000313" key="5">
    <source>
        <dbReference type="Proteomes" id="UP000258707"/>
    </source>
</evidence>
<feature type="transmembrane region" description="Helical" evidence="1">
    <location>
        <begin position="21"/>
        <end position="38"/>
    </location>
</feature>
<name>A0A346PEN9_9EURY</name>
<dbReference type="KEGG" id="nan:AArc1_1653"/>
<sequence>MTTRGILTDGRERRRMDRRRTIVGLLYLAVAGLMAITVDPTDPIAADSLARLFVVIVALLLAVLYLFDPLGILERHPLH</sequence>
<keyword evidence="1" id="KW-0812">Transmembrane</keyword>
<dbReference type="KEGG" id="nag:AArcMg_2021"/>